<sequence length="129" mass="14293">MAREVCECKSLARCSDGDRQARFNDQGAARFCLIEHIRRCVPLDLSARPEDDRKVRPCPRRTRRLSRCYGLAFPLAFPVATLGPCGHFTSSSPQSIKLWESQAMPSPQNGIQSGSHDNSGITVLSPDSF</sequence>
<gene>
    <name evidence="2" type="ORF">SKAU_G00146090</name>
</gene>
<organism evidence="2 3">
    <name type="scientific">Synaphobranchus kaupii</name>
    <name type="common">Kaup's arrowtooth eel</name>
    <dbReference type="NCBI Taxonomy" id="118154"/>
    <lineage>
        <taxon>Eukaryota</taxon>
        <taxon>Metazoa</taxon>
        <taxon>Chordata</taxon>
        <taxon>Craniata</taxon>
        <taxon>Vertebrata</taxon>
        <taxon>Euteleostomi</taxon>
        <taxon>Actinopterygii</taxon>
        <taxon>Neopterygii</taxon>
        <taxon>Teleostei</taxon>
        <taxon>Anguilliformes</taxon>
        <taxon>Synaphobranchidae</taxon>
        <taxon>Synaphobranchus</taxon>
    </lineage>
</organism>
<feature type="region of interest" description="Disordered" evidence="1">
    <location>
        <begin position="96"/>
        <end position="129"/>
    </location>
</feature>
<evidence type="ECO:0000313" key="2">
    <source>
        <dbReference type="EMBL" id="KAJ8365778.1"/>
    </source>
</evidence>
<comment type="caution">
    <text evidence="2">The sequence shown here is derived from an EMBL/GenBank/DDBJ whole genome shotgun (WGS) entry which is preliminary data.</text>
</comment>
<evidence type="ECO:0000256" key="1">
    <source>
        <dbReference type="SAM" id="MobiDB-lite"/>
    </source>
</evidence>
<feature type="compositionally biased region" description="Polar residues" evidence="1">
    <location>
        <begin position="103"/>
        <end position="129"/>
    </location>
</feature>
<evidence type="ECO:0000313" key="3">
    <source>
        <dbReference type="Proteomes" id="UP001152622"/>
    </source>
</evidence>
<protein>
    <submittedName>
        <fullName evidence="2">Uncharacterized protein</fullName>
    </submittedName>
</protein>
<accession>A0A9Q1J4R4</accession>
<dbReference type="EMBL" id="JAINUF010000004">
    <property type="protein sequence ID" value="KAJ8365778.1"/>
    <property type="molecule type" value="Genomic_DNA"/>
</dbReference>
<keyword evidence="3" id="KW-1185">Reference proteome</keyword>
<proteinExistence type="predicted"/>
<dbReference type="AlphaFoldDB" id="A0A9Q1J4R4"/>
<reference evidence="2" key="1">
    <citation type="journal article" date="2023" name="Science">
        <title>Genome structures resolve the early diversification of teleost fishes.</title>
        <authorList>
            <person name="Parey E."/>
            <person name="Louis A."/>
            <person name="Montfort J."/>
            <person name="Bouchez O."/>
            <person name="Roques C."/>
            <person name="Iampietro C."/>
            <person name="Lluch J."/>
            <person name="Castinel A."/>
            <person name="Donnadieu C."/>
            <person name="Desvignes T."/>
            <person name="Floi Bucao C."/>
            <person name="Jouanno E."/>
            <person name="Wen M."/>
            <person name="Mejri S."/>
            <person name="Dirks R."/>
            <person name="Jansen H."/>
            <person name="Henkel C."/>
            <person name="Chen W.J."/>
            <person name="Zahm M."/>
            <person name="Cabau C."/>
            <person name="Klopp C."/>
            <person name="Thompson A.W."/>
            <person name="Robinson-Rechavi M."/>
            <person name="Braasch I."/>
            <person name="Lecointre G."/>
            <person name="Bobe J."/>
            <person name="Postlethwait J.H."/>
            <person name="Berthelot C."/>
            <person name="Roest Crollius H."/>
            <person name="Guiguen Y."/>
        </authorList>
    </citation>
    <scope>NUCLEOTIDE SEQUENCE</scope>
    <source>
        <tissue evidence="2">Blood</tissue>
    </source>
</reference>
<dbReference type="Proteomes" id="UP001152622">
    <property type="component" value="Chromosome 4"/>
</dbReference>
<name>A0A9Q1J4R4_SYNKA</name>